<dbReference type="SFLD" id="SFLDS00029">
    <property type="entry name" value="Radical_SAM"/>
    <property type="match status" value="1"/>
</dbReference>
<evidence type="ECO:0000256" key="5">
    <source>
        <dbReference type="ARBA" id="ARBA00023002"/>
    </source>
</evidence>
<evidence type="ECO:0000313" key="11">
    <source>
        <dbReference type="Proteomes" id="UP000198669"/>
    </source>
</evidence>
<dbReference type="InterPro" id="IPR050377">
    <property type="entry name" value="Radical_SAM_PqqE_MftC-like"/>
</dbReference>
<dbReference type="SFLD" id="SFLDF00542">
    <property type="entry name" value="alternative_heme_biosynthesis"/>
    <property type="match status" value="1"/>
</dbReference>
<dbReference type="InterPro" id="IPR023885">
    <property type="entry name" value="4Fe4S-binding_SPASM_dom"/>
</dbReference>
<dbReference type="SUPFAM" id="SSF102114">
    <property type="entry name" value="Radical SAM enzymes"/>
    <property type="match status" value="1"/>
</dbReference>
<dbReference type="Pfam" id="PF13186">
    <property type="entry name" value="SPASM"/>
    <property type="match status" value="1"/>
</dbReference>
<evidence type="ECO:0000259" key="8">
    <source>
        <dbReference type="PROSITE" id="PS51918"/>
    </source>
</evidence>
<gene>
    <name evidence="9" type="primary">ahbD</name>
    <name evidence="9" type="ORF">EFE40_03845</name>
    <name evidence="10" type="ORF">SAMN04515625_1229</name>
</gene>
<comment type="cofactor">
    <cofactor evidence="1">
        <name>[4Fe-4S] cluster</name>
        <dbReference type="ChEBI" id="CHEBI:49883"/>
    </cofactor>
</comment>
<evidence type="ECO:0000256" key="3">
    <source>
        <dbReference type="ARBA" id="ARBA00022691"/>
    </source>
</evidence>
<accession>A0A1H2UMH8</accession>
<dbReference type="Proteomes" id="UP000267921">
    <property type="component" value="Unassembled WGS sequence"/>
</dbReference>
<dbReference type="Gene3D" id="3.20.20.70">
    <property type="entry name" value="Aldolase class I"/>
    <property type="match status" value="1"/>
</dbReference>
<keyword evidence="5" id="KW-0560">Oxidoreductase</keyword>
<dbReference type="InterPro" id="IPR013785">
    <property type="entry name" value="Aldolase_TIM"/>
</dbReference>
<dbReference type="SFLD" id="SFLDG01385">
    <property type="entry name" value="heme_carboxy_lyase_like"/>
    <property type="match status" value="1"/>
</dbReference>
<dbReference type="InterPro" id="IPR034480">
    <property type="entry name" value="Heme_synthase-like"/>
</dbReference>
<evidence type="ECO:0000256" key="1">
    <source>
        <dbReference type="ARBA" id="ARBA00001966"/>
    </source>
</evidence>
<dbReference type="InterPro" id="IPR017200">
    <property type="entry name" value="PqqE-like"/>
</dbReference>
<dbReference type="GO" id="GO:0046872">
    <property type="term" value="F:metal ion binding"/>
    <property type="evidence" value="ECO:0007669"/>
    <property type="project" value="UniProtKB-KW"/>
</dbReference>
<dbReference type="InterPro" id="IPR007197">
    <property type="entry name" value="rSAM"/>
</dbReference>
<dbReference type="OrthoDB" id="30736at2157"/>
<dbReference type="SFLD" id="SFLDG01387">
    <property type="entry name" value="BtrN-like_SPASM_domain_contain"/>
    <property type="match status" value="1"/>
</dbReference>
<evidence type="ECO:0000313" key="12">
    <source>
        <dbReference type="Proteomes" id="UP000267921"/>
    </source>
</evidence>
<dbReference type="NCBIfam" id="TIGR04545">
    <property type="entry name" value="rSAM_ahbD_hemeb"/>
    <property type="match status" value="1"/>
</dbReference>
<dbReference type="EMBL" id="FNMU01000003">
    <property type="protein sequence ID" value="SDW57305.1"/>
    <property type="molecule type" value="Genomic_DNA"/>
</dbReference>
<evidence type="ECO:0000313" key="9">
    <source>
        <dbReference type="EMBL" id="RNI09792.1"/>
    </source>
</evidence>
<keyword evidence="7" id="KW-0411">Iron-sulfur</keyword>
<dbReference type="Proteomes" id="UP000198669">
    <property type="component" value="Unassembled WGS sequence"/>
</dbReference>
<dbReference type="RefSeq" id="WP_091829021.1">
    <property type="nucleotide sequence ID" value="NZ_CP017921.1"/>
</dbReference>
<dbReference type="PIRSF" id="PIRSF037420">
    <property type="entry name" value="PQQ_syn_pqqE"/>
    <property type="match status" value="1"/>
</dbReference>
<keyword evidence="4" id="KW-0479">Metal-binding</keyword>
<evidence type="ECO:0000256" key="6">
    <source>
        <dbReference type="ARBA" id="ARBA00023004"/>
    </source>
</evidence>
<dbReference type="SFLD" id="SFLDG01067">
    <property type="entry name" value="SPASM/twitch_domain_containing"/>
    <property type="match status" value="1"/>
</dbReference>
<evidence type="ECO:0000256" key="2">
    <source>
        <dbReference type="ARBA" id="ARBA00022485"/>
    </source>
</evidence>
<proteinExistence type="predicted"/>
<reference evidence="9 12" key="2">
    <citation type="submission" date="2018-10" db="EMBL/GenBank/DDBJ databases">
        <title>Cultivation of a novel Methanohalophilus strain from Kebrit Deep of the Red Sea and a genomic comparison of members of the genus Methanohalophilus.</title>
        <authorList>
            <person name="Guan Y."/>
            <person name="Ngugi D.K."/>
            <person name="Stingl U."/>
        </authorList>
    </citation>
    <scope>NUCLEOTIDE SEQUENCE [LARGE SCALE GENOMIC DNA]</scope>
    <source>
        <strain evidence="9 12">DSM 3094</strain>
    </source>
</reference>
<dbReference type="GO" id="GO:0051539">
    <property type="term" value="F:4 iron, 4 sulfur cluster binding"/>
    <property type="evidence" value="ECO:0007669"/>
    <property type="project" value="UniProtKB-KW"/>
</dbReference>
<evidence type="ECO:0000313" key="10">
    <source>
        <dbReference type="EMBL" id="SDW57305.1"/>
    </source>
</evidence>
<dbReference type="SFLD" id="SFLDG01386">
    <property type="entry name" value="main_SPASM_domain-containing"/>
    <property type="match status" value="1"/>
</dbReference>
<reference evidence="10 11" key="1">
    <citation type="submission" date="2016-10" db="EMBL/GenBank/DDBJ databases">
        <authorList>
            <person name="de Groot N.N."/>
        </authorList>
    </citation>
    <scope>NUCLEOTIDE SEQUENCE [LARGE SCALE GENOMIC DNA]</scope>
    <source>
        <strain evidence="10 11">Z-7982</strain>
    </source>
</reference>
<keyword evidence="2" id="KW-0004">4Fe-4S</keyword>
<dbReference type="GO" id="GO:0003824">
    <property type="term" value="F:catalytic activity"/>
    <property type="evidence" value="ECO:0007669"/>
    <property type="project" value="InterPro"/>
</dbReference>
<dbReference type="EMBL" id="RJJG01000003">
    <property type="protein sequence ID" value="RNI09792.1"/>
    <property type="molecule type" value="Genomic_DNA"/>
</dbReference>
<dbReference type="InterPro" id="IPR030896">
    <property type="entry name" value="rSAM_AhbD_hemeb"/>
</dbReference>
<sequence length="353" mass="39008">MTMSEEPNPPRLIAWELTSRCNLSCMHCRGASTDEKAIGELDTFEAKTFIDQVASFGSPILILSGGEPLVRPDVYELARYGTNKGLRVVLATNGTLLDRETVRKLKEAGIKRVSISLDGADSATHDGFRGVKGAFDKAMEGIDALKAEGMDFQINTTITKRNLGEIPRILKMATSLGAEALHIFLLVPTGRGENLADEEIPPAEYERILHWFYEQKKHTSLELKATCAPHYFRIMRQCAEKEGVEVSIKTHGFDAVSRGCLGGTAFCFVSSTGDVQPCGYLPAIAGNIRQQSFGEIWNNSTLFNELRDFSLLKGKCGKCEYKNVCGGCRARAYAATGDYLEEEPYCIYHPRQK</sequence>
<dbReference type="NCBIfam" id="TIGR04085">
    <property type="entry name" value="rSAM_more_4Fe4S"/>
    <property type="match status" value="1"/>
</dbReference>
<dbReference type="PANTHER" id="PTHR11228">
    <property type="entry name" value="RADICAL SAM DOMAIN PROTEIN"/>
    <property type="match status" value="1"/>
</dbReference>
<dbReference type="InterPro" id="IPR058240">
    <property type="entry name" value="rSAM_sf"/>
</dbReference>
<dbReference type="GeneID" id="30583382"/>
<protein>
    <submittedName>
        <fullName evidence="10">Heme b synthase</fullName>
    </submittedName>
</protein>
<feature type="domain" description="Radical SAM core" evidence="8">
    <location>
        <begin position="7"/>
        <end position="218"/>
    </location>
</feature>
<dbReference type="InterPro" id="IPR034391">
    <property type="entry name" value="AdoMet-like_SPASM_containing"/>
</dbReference>
<dbReference type="Pfam" id="PF04055">
    <property type="entry name" value="Radical_SAM"/>
    <property type="match status" value="1"/>
</dbReference>
<organism evidence="10 11">
    <name type="scientific">Methanohalophilus halophilus</name>
    <dbReference type="NCBI Taxonomy" id="2177"/>
    <lineage>
        <taxon>Archaea</taxon>
        <taxon>Methanobacteriati</taxon>
        <taxon>Methanobacteriota</taxon>
        <taxon>Stenosarchaea group</taxon>
        <taxon>Methanomicrobia</taxon>
        <taxon>Methanosarcinales</taxon>
        <taxon>Methanosarcinaceae</taxon>
        <taxon>Methanohalophilus</taxon>
    </lineage>
</organism>
<dbReference type="SMART" id="SM00729">
    <property type="entry name" value="Elp3"/>
    <property type="match status" value="1"/>
</dbReference>
<dbReference type="PROSITE" id="PS51918">
    <property type="entry name" value="RADICAL_SAM"/>
    <property type="match status" value="1"/>
</dbReference>
<keyword evidence="3" id="KW-0949">S-adenosyl-L-methionine</keyword>
<dbReference type="PANTHER" id="PTHR11228:SF34">
    <property type="entry name" value="TUNGSTEN-CONTAINING ALDEHYDE FERREDOXIN OXIDOREDUCTASE COFACTOR MODIFYING PROTEIN"/>
    <property type="match status" value="1"/>
</dbReference>
<dbReference type="CDD" id="cd21123">
    <property type="entry name" value="SPASM_MftC-like"/>
    <property type="match status" value="1"/>
</dbReference>
<dbReference type="CDD" id="cd01335">
    <property type="entry name" value="Radical_SAM"/>
    <property type="match status" value="1"/>
</dbReference>
<evidence type="ECO:0000256" key="7">
    <source>
        <dbReference type="ARBA" id="ARBA00023014"/>
    </source>
</evidence>
<dbReference type="AlphaFoldDB" id="A0A1H2UMH8"/>
<evidence type="ECO:0000256" key="4">
    <source>
        <dbReference type="ARBA" id="ARBA00022723"/>
    </source>
</evidence>
<dbReference type="InterPro" id="IPR006638">
    <property type="entry name" value="Elp3/MiaA/NifB-like_rSAM"/>
</dbReference>
<name>A0A1H2UMH8_9EURY</name>
<keyword evidence="6" id="KW-0408">Iron</keyword>